<dbReference type="EnsemblMetazoa" id="RPRC003746-RA">
    <property type="protein sequence ID" value="RPRC003746-PA"/>
    <property type="gene ID" value="RPRC003746"/>
</dbReference>
<keyword evidence="5" id="KW-1185">Reference proteome</keyword>
<dbReference type="GO" id="GO:0008270">
    <property type="term" value="F:zinc ion binding"/>
    <property type="evidence" value="ECO:0007669"/>
    <property type="project" value="UniProtKB-KW"/>
</dbReference>
<keyword evidence="2" id="KW-0862">Zinc</keyword>
<reference evidence="4" key="1">
    <citation type="submission" date="2015-05" db="UniProtKB">
        <authorList>
            <consortium name="EnsemblMetazoa"/>
        </authorList>
    </citation>
    <scope>IDENTIFICATION</scope>
</reference>
<feature type="compositionally biased region" description="Basic and acidic residues" evidence="3">
    <location>
        <begin position="71"/>
        <end position="90"/>
    </location>
</feature>
<organism evidence="4 5">
    <name type="scientific">Rhodnius prolixus</name>
    <name type="common">Triatomid bug</name>
    <dbReference type="NCBI Taxonomy" id="13249"/>
    <lineage>
        <taxon>Eukaryota</taxon>
        <taxon>Metazoa</taxon>
        <taxon>Ecdysozoa</taxon>
        <taxon>Arthropoda</taxon>
        <taxon>Hexapoda</taxon>
        <taxon>Insecta</taxon>
        <taxon>Pterygota</taxon>
        <taxon>Neoptera</taxon>
        <taxon>Paraneoptera</taxon>
        <taxon>Hemiptera</taxon>
        <taxon>Heteroptera</taxon>
        <taxon>Panheteroptera</taxon>
        <taxon>Cimicomorpha</taxon>
        <taxon>Reduviidae</taxon>
        <taxon>Triatominae</taxon>
        <taxon>Rhodnius</taxon>
    </lineage>
</organism>
<dbReference type="HOGENOM" id="CLU_060013_0_0_1"/>
<dbReference type="EMBL" id="ACPB03014891">
    <property type="status" value="NOT_ANNOTATED_CDS"/>
    <property type="molecule type" value="Genomic_DNA"/>
</dbReference>
<dbReference type="PANTHER" id="PTHR12109">
    <property type="entry name" value="RING FINGER PROTEIN 141-RELATED"/>
    <property type="match status" value="1"/>
</dbReference>
<dbReference type="InterPro" id="IPR001841">
    <property type="entry name" value="Znf_RING"/>
</dbReference>
<feature type="compositionally biased region" description="Basic and acidic residues" evidence="3">
    <location>
        <begin position="205"/>
        <end position="215"/>
    </location>
</feature>
<dbReference type="AlphaFoldDB" id="T1HI73"/>
<dbReference type="InParanoid" id="T1HI73"/>
<keyword evidence="1" id="KW-0863">Zinc-finger</keyword>
<keyword evidence="1" id="KW-0479">Metal-binding</keyword>
<dbReference type="InterPro" id="IPR013083">
    <property type="entry name" value="Znf_RING/FYVE/PHD"/>
</dbReference>
<evidence type="ECO:0000313" key="5">
    <source>
        <dbReference type="Proteomes" id="UP000015103"/>
    </source>
</evidence>
<dbReference type="Gene3D" id="3.30.40.10">
    <property type="entry name" value="Zinc/RING finger domain, C3HC4 (zinc finger)"/>
    <property type="match status" value="1"/>
</dbReference>
<accession>T1HI73</accession>
<dbReference type="SMART" id="SM00184">
    <property type="entry name" value="RING"/>
    <property type="match status" value="1"/>
</dbReference>
<feature type="compositionally biased region" description="Acidic residues" evidence="3">
    <location>
        <begin position="91"/>
        <end position="102"/>
    </location>
</feature>
<evidence type="ECO:0000256" key="1">
    <source>
        <dbReference type="ARBA" id="ARBA00022771"/>
    </source>
</evidence>
<feature type="region of interest" description="Disordered" evidence="3">
    <location>
        <begin position="17"/>
        <end position="129"/>
    </location>
</feature>
<feature type="compositionally biased region" description="Basic and acidic residues" evidence="3">
    <location>
        <begin position="25"/>
        <end position="51"/>
    </location>
</feature>
<evidence type="ECO:0000256" key="3">
    <source>
        <dbReference type="SAM" id="MobiDB-lite"/>
    </source>
</evidence>
<dbReference type="SUPFAM" id="SSF57850">
    <property type="entry name" value="RING/U-box"/>
    <property type="match status" value="1"/>
</dbReference>
<feature type="region of interest" description="Disordered" evidence="3">
    <location>
        <begin position="205"/>
        <end position="248"/>
    </location>
</feature>
<protein>
    <submittedName>
        <fullName evidence="4">RING-type domain-containing protein</fullName>
    </submittedName>
</protein>
<dbReference type="Pfam" id="PF13920">
    <property type="entry name" value="zf-C3HC4_3"/>
    <property type="match status" value="1"/>
</dbReference>
<name>T1HI73_RHOPR</name>
<feature type="compositionally biased region" description="Basic residues" evidence="3">
    <location>
        <begin position="223"/>
        <end position="240"/>
    </location>
</feature>
<evidence type="ECO:0000313" key="4">
    <source>
        <dbReference type="EnsemblMetazoa" id="RPRC003746-PA"/>
    </source>
</evidence>
<sequence>MPTKFYVHIIKIGKLCNQSQIPRMNAEDKSNEVKDETSSIKEPNFAKENEKNSTVNTKDVNNGQQYSNKQIKFDKTPTVKTEVSEEHHQEEEVDDDDDDDVDKESNGYNSDQSKEIAVVSSTEETSNEDDANQLEMTIDDENYALSDNSSRSLIQREYSTIEGQNVEINNMEELTYLIEDEDNNGTENELIFILRVQRDTELEEPTDRITRDRSRSIINRQIRPQRGRRRRRRRRGRRRGLGSQEIRQVQQQALPEGPIKGEVEVEDVEYEWITSETVPRGRPRTWRIVPKYKGLTTTEAARQEADLYYSFMNETNPEDVEMAGPNDRQCCVCYENKATRIVIPCGHYCLCYNCAKSIAFSRTTLSSIRIPKTCPLCKAAISAMKRPL</sequence>
<feature type="compositionally biased region" description="Polar residues" evidence="3">
    <location>
        <begin position="52"/>
        <end position="70"/>
    </location>
</feature>
<proteinExistence type="predicted"/>
<dbReference type="InterPro" id="IPR047126">
    <property type="entry name" value="RNF141-like"/>
</dbReference>
<dbReference type="VEuPathDB" id="VectorBase:RPRC003746"/>
<dbReference type="Proteomes" id="UP000015103">
    <property type="component" value="Unassembled WGS sequence"/>
</dbReference>
<dbReference type="PROSITE" id="PS50089">
    <property type="entry name" value="ZF_RING_2"/>
    <property type="match status" value="1"/>
</dbReference>
<evidence type="ECO:0000256" key="2">
    <source>
        <dbReference type="ARBA" id="ARBA00022833"/>
    </source>
</evidence>